<dbReference type="Proteomes" id="UP000242715">
    <property type="component" value="Unassembled WGS sequence"/>
</dbReference>
<protein>
    <submittedName>
        <fullName evidence="1">Uncharacterized protein</fullName>
    </submittedName>
</protein>
<dbReference type="EMBL" id="DF973537">
    <property type="protein sequence ID" value="GAU33787.1"/>
    <property type="molecule type" value="Genomic_DNA"/>
</dbReference>
<gene>
    <name evidence="1" type="ORF">TSUD_221250</name>
</gene>
<evidence type="ECO:0000313" key="1">
    <source>
        <dbReference type="EMBL" id="GAU33787.1"/>
    </source>
</evidence>
<reference evidence="2" key="1">
    <citation type="journal article" date="2017" name="Front. Plant Sci.">
        <title>Climate Clever Clovers: New Paradigm to Reduce the Environmental Footprint of Ruminants by Breeding Low Methanogenic Forages Utilizing Haplotype Variation.</title>
        <authorList>
            <person name="Kaur P."/>
            <person name="Appels R."/>
            <person name="Bayer P.E."/>
            <person name="Keeble-Gagnere G."/>
            <person name="Wang J."/>
            <person name="Hirakawa H."/>
            <person name="Shirasawa K."/>
            <person name="Vercoe P."/>
            <person name="Stefanova K."/>
            <person name="Durmic Z."/>
            <person name="Nichols P."/>
            <person name="Revell C."/>
            <person name="Isobe S.N."/>
            <person name="Edwards D."/>
            <person name="Erskine W."/>
        </authorList>
    </citation>
    <scope>NUCLEOTIDE SEQUENCE [LARGE SCALE GENOMIC DNA]</scope>
    <source>
        <strain evidence="2">cv. Daliak</strain>
    </source>
</reference>
<proteinExistence type="predicted"/>
<organism evidence="1 2">
    <name type="scientific">Trifolium subterraneum</name>
    <name type="common">Subterranean clover</name>
    <dbReference type="NCBI Taxonomy" id="3900"/>
    <lineage>
        <taxon>Eukaryota</taxon>
        <taxon>Viridiplantae</taxon>
        <taxon>Streptophyta</taxon>
        <taxon>Embryophyta</taxon>
        <taxon>Tracheophyta</taxon>
        <taxon>Spermatophyta</taxon>
        <taxon>Magnoliopsida</taxon>
        <taxon>eudicotyledons</taxon>
        <taxon>Gunneridae</taxon>
        <taxon>Pentapetalae</taxon>
        <taxon>rosids</taxon>
        <taxon>fabids</taxon>
        <taxon>Fabales</taxon>
        <taxon>Fabaceae</taxon>
        <taxon>Papilionoideae</taxon>
        <taxon>50 kb inversion clade</taxon>
        <taxon>NPAAA clade</taxon>
        <taxon>Hologalegina</taxon>
        <taxon>IRL clade</taxon>
        <taxon>Trifolieae</taxon>
        <taxon>Trifolium</taxon>
    </lineage>
</organism>
<sequence length="59" mass="6620">MELGAEPNHATLLMYSLFSVETPFFCESHQAEVVKKEFDVVGGRLRKDTKPAMVCTTND</sequence>
<name>A0A2Z6NUT1_TRISU</name>
<keyword evidence="2" id="KW-1185">Reference proteome</keyword>
<accession>A0A2Z6NUT1</accession>
<evidence type="ECO:0000313" key="2">
    <source>
        <dbReference type="Proteomes" id="UP000242715"/>
    </source>
</evidence>
<dbReference type="AlphaFoldDB" id="A0A2Z6NUT1"/>